<feature type="binding site" evidence="12">
    <location>
        <begin position="13"/>
        <end position="20"/>
    </location>
    <ligand>
        <name>ATP</name>
        <dbReference type="ChEBI" id="CHEBI:30616"/>
    </ligand>
</feature>
<evidence type="ECO:0000256" key="7">
    <source>
        <dbReference type="ARBA" id="ARBA00022777"/>
    </source>
</evidence>
<keyword evidence="8 12" id="KW-0067">ATP-binding</keyword>
<keyword evidence="4 12" id="KW-0808">Transferase</keyword>
<dbReference type="AlphaFoldDB" id="A0A1V4H169"/>
<gene>
    <name evidence="12" type="primary">tmk</name>
    <name evidence="14" type="ORF">B5J94_02505</name>
</gene>
<evidence type="ECO:0000313" key="15">
    <source>
        <dbReference type="Proteomes" id="UP000191025"/>
    </source>
</evidence>
<dbReference type="RefSeq" id="WP_062499349.1">
    <property type="nucleotide sequence ID" value="NZ_MXAN01000012.1"/>
</dbReference>
<dbReference type="CDD" id="cd01672">
    <property type="entry name" value="TMPK"/>
    <property type="match status" value="1"/>
</dbReference>
<evidence type="ECO:0000256" key="2">
    <source>
        <dbReference type="ARBA" id="ARBA00012980"/>
    </source>
</evidence>
<evidence type="ECO:0000256" key="5">
    <source>
        <dbReference type="ARBA" id="ARBA00022727"/>
    </source>
</evidence>
<evidence type="ECO:0000313" key="14">
    <source>
        <dbReference type="EMBL" id="OPH38679.1"/>
    </source>
</evidence>
<accession>A0A1V4H169</accession>
<dbReference type="GO" id="GO:0005829">
    <property type="term" value="C:cytosol"/>
    <property type="evidence" value="ECO:0007669"/>
    <property type="project" value="TreeGrafter"/>
</dbReference>
<dbReference type="GO" id="GO:0006233">
    <property type="term" value="P:dTDP biosynthetic process"/>
    <property type="evidence" value="ECO:0007669"/>
    <property type="project" value="InterPro"/>
</dbReference>
<comment type="catalytic activity">
    <reaction evidence="10 12">
        <text>dTMP + ATP = dTDP + ADP</text>
        <dbReference type="Rhea" id="RHEA:13517"/>
        <dbReference type="ChEBI" id="CHEBI:30616"/>
        <dbReference type="ChEBI" id="CHEBI:58369"/>
        <dbReference type="ChEBI" id="CHEBI:63528"/>
        <dbReference type="ChEBI" id="CHEBI:456216"/>
        <dbReference type="EC" id="2.7.4.9"/>
    </reaction>
</comment>
<dbReference type="InterPro" id="IPR039430">
    <property type="entry name" value="Thymidylate_kin-like_dom"/>
</dbReference>
<comment type="similarity">
    <text evidence="1 12">Belongs to the thymidylate kinase family.</text>
</comment>
<comment type="function">
    <text evidence="11 12">Phosphorylation of dTMP to form dTDP in both de novo and salvage pathways of dTTP synthesis.</text>
</comment>
<dbReference type="InterPro" id="IPR018094">
    <property type="entry name" value="Thymidylate_kinase"/>
</dbReference>
<dbReference type="NCBIfam" id="TIGR00041">
    <property type="entry name" value="DTMP_kinase"/>
    <property type="match status" value="1"/>
</dbReference>
<evidence type="ECO:0000259" key="13">
    <source>
        <dbReference type="Pfam" id="PF02223"/>
    </source>
</evidence>
<evidence type="ECO:0000256" key="9">
    <source>
        <dbReference type="ARBA" id="ARBA00029962"/>
    </source>
</evidence>
<dbReference type="PANTHER" id="PTHR10344">
    <property type="entry name" value="THYMIDYLATE KINASE"/>
    <property type="match status" value="1"/>
</dbReference>
<keyword evidence="7 12" id="KW-0418">Kinase</keyword>
<evidence type="ECO:0000256" key="6">
    <source>
        <dbReference type="ARBA" id="ARBA00022741"/>
    </source>
</evidence>
<dbReference type="SUPFAM" id="SSF52540">
    <property type="entry name" value="P-loop containing nucleoside triphosphate hydrolases"/>
    <property type="match status" value="1"/>
</dbReference>
<dbReference type="EMBL" id="MXAN01000012">
    <property type="protein sequence ID" value="OPH38679.1"/>
    <property type="molecule type" value="Genomic_DNA"/>
</dbReference>
<dbReference type="GO" id="GO:0006227">
    <property type="term" value="P:dUDP biosynthetic process"/>
    <property type="evidence" value="ECO:0007669"/>
    <property type="project" value="TreeGrafter"/>
</dbReference>
<evidence type="ECO:0000256" key="3">
    <source>
        <dbReference type="ARBA" id="ARBA00017144"/>
    </source>
</evidence>
<dbReference type="EC" id="2.7.4.9" evidence="2 12"/>
<keyword evidence="5 12" id="KW-0545">Nucleotide biosynthesis</keyword>
<comment type="caution">
    <text evidence="14">The sequence shown here is derived from an EMBL/GenBank/DDBJ whole genome shotgun (WGS) entry which is preliminary data.</text>
</comment>
<dbReference type="GO" id="GO:0005524">
    <property type="term" value="F:ATP binding"/>
    <property type="evidence" value="ECO:0007669"/>
    <property type="project" value="UniProtKB-UniRule"/>
</dbReference>
<dbReference type="PROSITE" id="PS01331">
    <property type="entry name" value="THYMIDYLATE_KINASE"/>
    <property type="match status" value="1"/>
</dbReference>
<proteinExistence type="inferred from homology"/>
<evidence type="ECO:0000256" key="10">
    <source>
        <dbReference type="ARBA" id="ARBA00048743"/>
    </source>
</evidence>
<dbReference type="GO" id="GO:0006235">
    <property type="term" value="P:dTTP biosynthetic process"/>
    <property type="evidence" value="ECO:0007669"/>
    <property type="project" value="UniProtKB-UniRule"/>
</dbReference>
<dbReference type="Proteomes" id="UP000191025">
    <property type="component" value="Unassembled WGS sequence"/>
</dbReference>
<evidence type="ECO:0000256" key="4">
    <source>
        <dbReference type="ARBA" id="ARBA00022679"/>
    </source>
</evidence>
<evidence type="ECO:0000256" key="1">
    <source>
        <dbReference type="ARBA" id="ARBA00009776"/>
    </source>
</evidence>
<feature type="domain" description="Thymidylate kinase-like" evidence="13">
    <location>
        <begin position="11"/>
        <end position="202"/>
    </location>
</feature>
<protein>
    <recommendedName>
        <fullName evidence="3 12">Thymidylate kinase</fullName>
        <ecNumber evidence="2 12">2.7.4.9</ecNumber>
    </recommendedName>
    <alternativeName>
        <fullName evidence="9 12">dTMP kinase</fullName>
    </alternativeName>
</protein>
<evidence type="ECO:0000256" key="11">
    <source>
        <dbReference type="ARBA" id="ARBA00057735"/>
    </source>
</evidence>
<evidence type="ECO:0000256" key="8">
    <source>
        <dbReference type="ARBA" id="ARBA00022840"/>
    </source>
</evidence>
<reference evidence="15" key="1">
    <citation type="submission" date="2017-03" db="EMBL/GenBank/DDBJ databases">
        <title>Draft genome sequence of Moraxella equi CCUG 4950T type strain.</title>
        <authorList>
            <person name="Salva-Serra F."/>
            <person name="Engstrom-Jakobsson H."/>
            <person name="Thorell K."/>
            <person name="Jaen-Luchoro D."/>
            <person name="Gonzales-Siles L."/>
            <person name="Karlsson R."/>
            <person name="Yazdan S."/>
            <person name="Boulund F."/>
            <person name="Johnning A."/>
            <person name="Engstrand L."/>
            <person name="Kristiansson E."/>
            <person name="Moore E."/>
        </authorList>
    </citation>
    <scope>NUCLEOTIDE SEQUENCE [LARGE SCALE GENOMIC DNA]</scope>
    <source>
        <strain evidence="15">CCUG 4441</strain>
    </source>
</reference>
<organism evidence="14 15">
    <name type="scientific">Moraxella lacunata</name>
    <dbReference type="NCBI Taxonomy" id="477"/>
    <lineage>
        <taxon>Bacteria</taxon>
        <taxon>Pseudomonadati</taxon>
        <taxon>Pseudomonadota</taxon>
        <taxon>Gammaproteobacteria</taxon>
        <taxon>Moraxellales</taxon>
        <taxon>Moraxellaceae</taxon>
        <taxon>Moraxella</taxon>
    </lineage>
</organism>
<name>A0A1V4H169_MORLA</name>
<dbReference type="HAMAP" id="MF_00165">
    <property type="entry name" value="Thymidylate_kinase"/>
    <property type="match status" value="1"/>
</dbReference>
<dbReference type="PANTHER" id="PTHR10344:SF4">
    <property type="entry name" value="UMP-CMP KINASE 2, MITOCHONDRIAL"/>
    <property type="match status" value="1"/>
</dbReference>
<dbReference type="FunFam" id="3.40.50.300:FF:000225">
    <property type="entry name" value="Thymidylate kinase"/>
    <property type="match status" value="1"/>
</dbReference>
<dbReference type="Pfam" id="PF02223">
    <property type="entry name" value="Thymidylate_kin"/>
    <property type="match status" value="1"/>
</dbReference>
<dbReference type="InterPro" id="IPR027417">
    <property type="entry name" value="P-loop_NTPase"/>
</dbReference>
<dbReference type="InterPro" id="IPR018095">
    <property type="entry name" value="Thymidylate_kin_CS"/>
</dbReference>
<keyword evidence="6 12" id="KW-0547">Nucleotide-binding</keyword>
<sequence length="216" mass="24719">MTINNPQFITFEGTEGVGKTTAIDNFCCELDKQGISHIRTREPGGSLLAEALRKILLDNKTHINDDTELLLMFTARADHLHRTILPALSDGKWVICDRFFDSTVAYQGFGRFGGDERELARIERLINDFIPKQPDLTFWLDLDPAIGLERASQRSQADRFECAGQGFFDKTYQGFLYQYQKNPERIKRINANQSPDGVTDEIMQIFKISQKRLLLL</sequence>
<dbReference type="GO" id="GO:0004798">
    <property type="term" value="F:dTMP kinase activity"/>
    <property type="evidence" value="ECO:0007669"/>
    <property type="project" value="UniProtKB-UniRule"/>
</dbReference>
<dbReference type="Gene3D" id="3.40.50.300">
    <property type="entry name" value="P-loop containing nucleotide triphosphate hydrolases"/>
    <property type="match status" value="1"/>
</dbReference>
<evidence type="ECO:0000256" key="12">
    <source>
        <dbReference type="HAMAP-Rule" id="MF_00165"/>
    </source>
</evidence>